<dbReference type="AlphaFoldDB" id="A0A0A9DBA0"/>
<organism evidence="1">
    <name type="scientific">Arundo donax</name>
    <name type="common">Giant reed</name>
    <name type="synonym">Donax arundinaceus</name>
    <dbReference type="NCBI Taxonomy" id="35708"/>
    <lineage>
        <taxon>Eukaryota</taxon>
        <taxon>Viridiplantae</taxon>
        <taxon>Streptophyta</taxon>
        <taxon>Embryophyta</taxon>
        <taxon>Tracheophyta</taxon>
        <taxon>Spermatophyta</taxon>
        <taxon>Magnoliopsida</taxon>
        <taxon>Liliopsida</taxon>
        <taxon>Poales</taxon>
        <taxon>Poaceae</taxon>
        <taxon>PACMAD clade</taxon>
        <taxon>Arundinoideae</taxon>
        <taxon>Arundineae</taxon>
        <taxon>Arundo</taxon>
    </lineage>
</organism>
<reference evidence="1" key="1">
    <citation type="submission" date="2014-09" db="EMBL/GenBank/DDBJ databases">
        <authorList>
            <person name="Magalhaes I.L.F."/>
            <person name="Oliveira U."/>
            <person name="Santos F.R."/>
            <person name="Vidigal T.H.D.A."/>
            <person name="Brescovit A.D."/>
            <person name="Santos A.J."/>
        </authorList>
    </citation>
    <scope>NUCLEOTIDE SEQUENCE</scope>
    <source>
        <tissue evidence="1">Shoot tissue taken approximately 20 cm above the soil surface</tissue>
    </source>
</reference>
<dbReference type="EMBL" id="GBRH01212829">
    <property type="protein sequence ID" value="JAD85066.1"/>
    <property type="molecule type" value="Transcribed_RNA"/>
</dbReference>
<evidence type="ECO:0000313" key="1">
    <source>
        <dbReference type="EMBL" id="JAD85066.1"/>
    </source>
</evidence>
<name>A0A0A9DBA0_ARUDO</name>
<proteinExistence type="predicted"/>
<reference evidence="1" key="2">
    <citation type="journal article" date="2015" name="Data Brief">
        <title>Shoot transcriptome of the giant reed, Arundo donax.</title>
        <authorList>
            <person name="Barrero R.A."/>
            <person name="Guerrero F.D."/>
            <person name="Moolhuijzen P."/>
            <person name="Goolsby J.A."/>
            <person name="Tidwell J."/>
            <person name="Bellgard S.E."/>
            <person name="Bellgard M.I."/>
        </authorList>
    </citation>
    <scope>NUCLEOTIDE SEQUENCE</scope>
    <source>
        <tissue evidence="1">Shoot tissue taken approximately 20 cm above the soil surface</tissue>
    </source>
</reference>
<sequence length="43" mass="4969">MTLKSVKVVEAKSSSNCFLDPNPYINKPKPHLISNSQFRYWSL</sequence>
<accession>A0A0A9DBA0</accession>
<protein>
    <submittedName>
        <fullName evidence="1">Orc2</fullName>
    </submittedName>
</protein>